<dbReference type="PROSITE" id="PS51352">
    <property type="entry name" value="THIOREDOXIN_2"/>
    <property type="match status" value="1"/>
</dbReference>
<gene>
    <name evidence="2" type="ORF">MSPICULIGERA_LOCUS22195</name>
</gene>
<dbReference type="EMBL" id="CATQJA010002685">
    <property type="protein sequence ID" value="CAJ0584133.1"/>
    <property type="molecule type" value="Genomic_DNA"/>
</dbReference>
<dbReference type="InterPro" id="IPR029519">
    <property type="entry name" value="RdCVF2"/>
</dbReference>
<dbReference type="InterPro" id="IPR012336">
    <property type="entry name" value="Thioredoxin-like_fold"/>
</dbReference>
<protein>
    <recommendedName>
        <fullName evidence="1">Thioredoxin domain-containing protein</fullName>
    </recommendedName>
</protein>
<proteinExistence type="predicted"/>
<dbReference type="InterPro" id="IPR036249">
    <property type="entry name" value="Thioredoxin-like_sf"/>
</dbReference>
<dbReference type="GO" id="GO:0007600">
    <property type="term" value="P:sensory perception"/>
    <property type="evidence" value="ECO:0007669"/>
    <property type="project" value="InterPro"/>
</dbReference>
<dbReference type="InterPro" id="IPR013766">
    <property type="entry name" value="Thioredoxin_domain"/>
</dbReference>
<dbReference type="PANTHER" id="PTHR46762">
    <property type="entry name" value="NUCLEOREDOXIN-LIKE PROTEIN 2"/>
    <property type="match status" value="1"/>
</dbReference>
<name>A0AA36G8Q6_9BILA</name>
<dbReference type="Gene3D" id="3.40.30.10">
    <property type="entry name" value="Glutaredoxin"/>
    <property type="match status" value="1"/>
</dbReference>
<sequence length="148" mass="16468">MPVDVLATLGDVQLVKKDGSTVAAKQALDGKLVGFLFSAHWCPPCRKLTPAVKKFYESLRSSGHNETEPDMMEYMEIHGDWYAIPFGDPLIKTLSDRFRVMGLPCFAIVNQKGIVAAKKSAKNDVQEKKKGNRALLSEWKKVTEDVAE</sequence>
<dbReference type="Pfam" id="PF13905">
    <property type="entry name" value="Thioredoxin_8"/>
    <property type="match status" value="1"/>
</dbReference>
<dbReference type="PANTHER" id="PTHR46762:SF1">
    <property type="entry name" value="NUCLEOREDOXIN-LIKE PROTEIN 2"/>
    <property type="match status" value="1"/>
</dbReference>
<evidence type="ECO:0000313" key="3">
    <source>
        <dbReference type="Proteomes" id="UP001177023"/>
    </source>
</evidence>
<evidence type="ECO:0000259" key="1">
    <source>
        <dbReference type="PROSITE" id="PS51352"/>
    </source>
</evidence>
<organism evidence="2 3">
    <name type="scientific">Mesorhabditis spiculigera</name>
    <dbReference type="NCBI Taxonomy" id="96644"/>
    <lineage>
        <taxon>Eukaryota</taxon>
        <taxon>Metazoa</taxon>
        <taxon>Ecdysozoa</taxon>
        <taxon>Nematoda</taxon>
        <taxon>Chromadorea</taxon>
        <taxon>Rhabditida</taxon>
        <taxon>Rhabditina</taxon>
        <taxon>Rhabditomorpha</taxon>
        <taxon>Rhabditoidea</taxon>
        <taxon>Rhabditidae</taxon>
        <taxon>Mesorhabditinae</taxon>
        <taxon>Mesorhabditis</taxon>
    </lineage>
</organism>
<dbReference type="SUPFAM" id="SSF52833">
    <property type="entry name" value="Thioredoxin-like"/>
    <property type="match status" value="1"/>
</dbReference>
<comment type="caution">
    <text evidence="2">The sequence shown here is derived from an EMBL/GenBank/DDBJ whole genome shotgun (WGS) entry which is preliminary data.</text>
</comment>
<evidence type="ECO:0000313" key="2">
    <source>
        <dbReference type="EMBL" id="CAJ0584133.1"/>
    </source>
</evidence>
<feature type="domain" description="Thioredoxin" evidence="1">
    <location>
        <begin position="3"/>
        <end position="137"/>
    </location>
</feature>
<dbReference type="Proteomes" id="UP001177023">
    <property type="component" value="Unassembled WGS sequence"/>
</dbReference>
<accession>A0AA36G8Q6</accession>
<reference evidence="2" key="1">
    <citation type="submission" date="2023-06" db="EMBL/GenBank/DDBJ databases">
        <authorList>
            <person name="Delattre M."/>
        </authorList>
    </citation>
    <scope>NUCLEOTIDE SEQUENCE</scope>
    <source>
        <strain evidence="2">AF72</strain>
    </source>
</reference>
<dbReference type="GO" id="GO:0045494">
    <property type="term" value="P:photoreceptor cell maintenance"/>
    <property type="evidence" value="ECO:0007669"/>
    <property type="project" value="InterPro"/>
</dbReference>
<feature type="non-terminal residue" evidence="2">
    <location>
        <position position="1"/>
    </location>
</feature>
<dbReference type="AlphaFoldDB" id="A0AA36G8Q6"/>
<keyword evidence="3" id="KW-1185">Reference proteome</keyword>